<feature type="non-terminal residue" evidence="1">
    <location>
        <position position="89"/>
    </location>
</feature>
<proteinExistence type="predicted"/>
<dbReference type="EMBL" id="CADCXV010001491">
    <property type="protein sequence ID" value="CAB0044809.1"/>
    <property type="molecule type" value="Genomic_DNA"/>
</dbReference>
<sequence length="89" mass="9556">MCVLTDNSTSCVPRLASTALRCRSLVWARLPGRVRQPPLELPAVQCAYSLNSTSCVPRLASTALRAGAWCGADCPAVYDSRLLSCQQSN</sequence>
<evidence type="ECO:0000313" key="1">
    <source>
        <dbReference type="EMBL" id="CAB0044809.1"/>
    </source>
</evidence>
<protein>
    <submittedName>
        <fullName evidence="1">Uncharacterized protein</fullName>
    </submittedName>
</protein>
<dbReference type="Proteomes" id="UP000479190">
    <property type="component" value="Unassembled WGS sequence"/>
</dbReference>
<name>A0A6H5J898_9HYME</name>
<dbReference type="AlphaFoldDB" id="A0A6H5J898"/>
<keyword evidence="2" id="KW-1185">Reference proteome</keyword>
<organism evidence="1 2">
    <name type="scientific">Trichogramma brassicae</name>
    <dbReference type="NCBI Taxonomy" id="86971"/>
    <lineage>
        <taxon>Eukaryota</taxon>
        <taxon>Metazoa</taxon>
        <taxon>Ecdysozoa</taxon>
        <taxon>Arthropoda</taxon>
        <taxon>Hexapoda</taxon>
        <taxon>Insecta</taxon>
        <taxon>Pterygota</taxon>
        <taxon>Neoptera</taxon>
        <taxon>Endopterygota</taxon>
        <taxon>Hymenoptera</taxon>
        <taxon>Apocrita</taxon>
        <taxon>Proctotrupomorpha</taxon>
        <taxon>Chalcidoidea</taxon>
        <taxon>Trichogrammatidae</taxon>
        <taxon>Trichogramma</taxon>
    </lineage>
</organism>
<gene>
    <name evidence="1" type="ORF">TBRA_LOCUS16395</name>
</gene>
<evidence type="ECO:0000313" key="2">
    <source>
        <dbReference type="Proteomes" id="UP000479190"/>
    </source>
</evidence>
<reference evidence="1 2" key="1">
    <citation type="submission" date="2020-02" db="EMBL/GenBank/DDBJ databases">
        <authorList>
            <person name="Ferguson B K."/>
        </authorList>
    </citation>
    <scope>NUCLEOTIDE SEQUENCE [LARGE SCALE GENOMIC DNA]</scope>
</reference>
<accession>A0A6H5J898</accession>